<protein>
    <submittedName>
        <fullName evidence="10">ABC-type multidrug transport system fused ATPase/permease subunit</fullName>
    </submittedName>
</protein>
<evidence type="ECO:0000313" key="10">
    <source>
        <dbReference type="EMBL" id="PXV93388.1"/>
    </source>
</evidence>
<dbReference type="Gene3D" id="1.20.1560.10">
    <property type="entry name" value="ABC transporter type 1, transmembrane domain"/>
    <property type="match status" value="1"/>
</dbReference>
<keyword evidence="3" id="KW-0547">Nucleotide-binding</keyword>
<feature type="transmembrane region" description="Helical" evidence="7">
    <location>
        <begin position="135"/>
        <end position="153"/>
    </location>
</feature>
<dbReference type="GO" id="GO:0005886">
    <property type="term" value="C:plasma membrane"/>
    <property type="evidence" value="ECO:0007669"/>
    <property type="project" value="UniProtKB-SubCell"/>
</dbReference>
<evidence type="ECO:0000256" key="6">
    <source>
        <dbReference type="ARBA" id="ARBA00023136"/>
    </source>
</evidence>
<keyword evidence="4" id="KW-0067">ATP-binding</keyword>
<dbReference type="EMBL" id="QICS01000002">
    <property type="protein sequence ID" value="PXV93388.1"/>
    <property type="molecule type" value="Genomic_DNA"/>
</dbReference>
<dbReference type="InterPro" id="IPR027417">
    <property type="entry name" value="P-loop_NTPase"/>
</dbReference>
<dbReference type="CDD" id="cd03228">
    <property type="entry name" value="ABCC_MRP_Like"/>
    <property type="match status" value="1"/>
</dbReference>
<dbReference type="Gene3D" id="3.40.50.300">
    <property type="entry name" value="P-loop containing nucleotide triphosphate hydrolases"/>
    <property type="match status" value="1"/>
</dbReference>
<gene>
    <name evidence="10" type="ORF">C8E03_102156</name>
</gene>
<feature type="transmembrane region" description="Helical" evidence="7">
    <location>
        <begin position="159"/>
        <end position="177"/>
    </location>
</feature>
<keyword evidence="2 7" id="KW-0812">Transmembrane</keyword>
<feature type="domain" description="ABC transporter" evidence="8">
    <location>
        <begin position="332"/>
        <end position="544"/>
    </location>
</feature>
<keyword evidence="6 7" id="KW-0472">Membrane</keyword>
<evidence type="ECO:0000313" key="11">
    <source>
        <dbReference type="Proteomes" id="UP000247523"/>
    </source>
</evidence>
<evidence type="ECO:0000256" key="1">
    <source>
        <dbReference type="ARBA" id="ARBA00004651"/>
    </source>
</evidence>
<dbReference type="Pfam" id="PF00664">
    <property type="entry name" value="ABC_membrane"/>
    <property type="match status" value="1"/>
</dbReference>
<proteinExistence type="predicted"/>
<evidence type="ECO:0000259" key="9">
    <source>
        <dbReference type="PROSITE" id="PS50929"/>
    </source>
</evidence>
<feature type="transmembrane region" description="Helical" evidence="7">
    <location>
        <begin position="236"/>
        <end position="259"/>
    </location>
</feature>
<feature type="transmembrane region" description="Helical" evidence="7">
    <location>
        <begin position="61"/>
        <end position="84"/>
    </location>
</feature>
<feature type="domain" description="ABC transmembrane type-1" evidence="9">
    <location>
        <begin position="23"/>
        <end position="296"/>
    </location>
</feature>
<dbReference type="InterPro" id="IPR039421">
    <property type="entry name" value="Type_1_exporter"/>
</dbReference>
<dbReference type="PROSITE" id="PS50929">
    <property type="entry name" value="ABC_TM1F"/>
    <property type="match status" value="1"/>
</dbReference>
<dbReference type="PANTHER" id="PTHR43394:SF1">
    <property type="entry name" value="ATP-BINDING CASSETTE SUB-FAMILY B MEMBER 10, MITOCHONDRIAL"/>
    <property type="match status" value="1"/>
</dbReference>
<dbReference type="SUPFAM" id="SSF90123">
    <property type="entry name" value="ABC transporter transmembrane region"/>
    <property type="match status" value="1"/>
</dbReference>
<dbReference type="InterPro" id="IPR011527">
    <property type="entry name" value="ABC1_TM_dom"/>
</dbReference>
<dbReference type="PROSITE" id="PS50893">
    <property type="entry name" value="ABC_TRANSPORTER_2"/>
    <property type="match status" value="1"/>
</dbReference>
<evidence type="ECO:0000256" key="4">
    <source>
        <dbReference type="ARBA" id="ARBA00022840"/>
    </source>
</evidence>
<dbReference type="GO" id="GO:0015421">
    <property type="term" value="F:ABC-type oligopeptide transporter activity"/>
    <property type="evidence" value="ECO:0007669"/>
    <property type="project" value="TreeGrafter"/>
</dbReference>
<name>A0A318ERM6_9FIRM</name>
<dbReference type="InterPro" id="IPR017871">
    <property type="entry name" value="ABC_transporter-like_CS"/>
</dbReference>
<dbReference type="InterPro" id="IPR003593">
    <property type="entry name" value="AAA+_ATPase"/>
</dbReference>
<dbReference type="SMART" id="SM00382">
    <property type="entry name" value="AAA"/>
    <property type="match status" value="1"/>
</dbReference>
<dbReference type="SUPFAM" id="SSF52540">
    <property type="entry name" value="P-loop containing nucleoside triphosphate hydrolases"/>
    <property type="match status" value="1"/>
</dbReference>
<sequence>MNKSDFKKIKKIFGMDSIKKINVFSLLALLTIATTGMPLITVDLINTITEAANMNELIKYILMYFIVSIINIVLESIFDVYYSIKEFDFTQNLKLKTIESMFLLRGTFFNEEKTGNLYTCVEDDTGKVAEFIYRVYSVLASFIQAIALLGVLIYSDWRLAIMLIAMIPIVTISQNLYGKKLKDKAEKNRVDYGDNNALTEEFVSNAPAMIMFGIKKSFMKKYKISLSKLRKSFKNLMITNVFANQTLQASTTVGLILITGYGGYEVFEKKISIGVLVIFIQYCSRFIAPLENVIMLKVSYNMIRPSLNRVYDILVQNDGIMNENKEKVISEIRLENVSFGYKQNQLVLNKIMLNFTKNKKYLICGKSGIGKSTIINLILGYWKPEAGKIIMNGKDLETLNIEEVRANISIVSQKTFFLHDTIYNNLANFENNYDENQLWNVLRKVGMYDEIISMSEGLSTIIGDDGMTLSGGQRQRLAIARALLKKSDVIIFDEPTSALDKKTEQIIVETIESINDKIVIIVSHSNSFSSIVDKIYAMDKENTLL</sequence>
<feature type="transmembrane region" description="Helical" evidence="7">
    <location>
        <begin position="21"/>
        <end position="41"/>
    </location>
</feature>
<dbReference type="PROSITE" id="PS00211">
    <property type="entry name" value="ABC_TRANSPORTER_1"/>
    <property type="match status" value="1"/>
</dbReference>
<dbReference type="GO" id="GO:0005524">
    <property type="term" value="F:ATP binding"/>
    <property type="evidence" value="ECO:0007669"/>
    <property type="project" value="UniProtKB-KW"/>
</dbReference>
<organism evidence="10 11">
    <name type="scientific">Lachnotalea glycerini</name>
    <dbReference type="NCBI Taxonomy" id="1763509"/>
    <lineage>
        <taxon>Bacteria</taxon>
        <taxon>Bacillati</taxon>
        <taxon>Bacillota</taxon>
        <taxon>Clostridia</taxon>
        <taxon>Lachnospirales</taxon>
        <taxon>Lachnospiraceae</taxon>
        <taxon>Lachnotalea</taxon>
    </lineage>
</organism>
<dbReference type="AlphaFoldDB" id="A0A318ERM6"/>
<dbReference type="PANTHER" id="PTHR43394">
    <property type="entry name" value="ATP-DEPENDENT PERMEASE MDL1, MITOCHONDRIAL"/>
    <property type="match status" value="1"/>
</dbReference>
<comment type="subcellular location">
    <subcellularLocation>
        <location evidence="1">Cell membrane</location>
        <topology evidence="1">Multi-pass membrane protein</topology>
    </subcellularLocation>
</comment>
<reference evidence="10 11" key="1">
    <citation type="submission" date="2018-05" db="EMBL/GenBank/DDBJ databases">
        <title>Genomic Encyclopedia of Type Strains, Phase IV (KMG-IV): sequencing the most valuable type-strain genomes for metagenomic binning, comparative biology and taxonomic classification.</title>
        <authorList>
            <person name="Goeker M."/>
        </authorList>
    </citation>
    <scope>NUCLEOTIDE SEQUENCE [LARGE SCALE GENOMIC DNA]</scope>
    <source>
        <strain evidence="10 11">DSM 28816</strain>
    </source>
</reference>
<dbReference type="InterPro" id="IPR003439">
    <property type="entry name" value="ABC_transporter-like_ATP-bd"/>
</dbReference>
<dbReference type="RefSeq" id="WP_110290485.1">
    <property type="nucleotide sequence ID" value="NZ_QICS01000002.1"/>
</dbReference>
<evidence type="ECO:0000256" key="7">
    <source>
        <dbReference type="SAM" id="Phobius"/>
    </source>
</evidence>
<comment type="caution">
    <text evidence="10">The sequence shown here is derived from an EMBL/GenBank/DDBJ whole genome shotgun (WGS) entry which is preliminary data.</text>
</comment>
<dbReference type="GO" id="GO:0016887">
    <property type="term" value="F:ATP hydrolysis activity"/>
    <property type="evidence" value="ECO:0007669"/>
    <property type="project" value="InterPro"/>
</dbReference>
<dbReference type="CDD" id="cd07346">
    <property type="entry name" value="ABC_6TM_exporters"/>
    <property type="match status" value="1"/>
</dbReference>
<accession>A0A318ERM6</accession>
<evidence type="ECO:0000259" key="8">
    <source>
        <dbReference type="PROSITE" id="PS50893"/>
    </source>
</evidence>
<dbReference type="Proteomes" id="UP000247523">
    <property type="component" value="Unassembled WGS sequence"/>
</dbReference>
<dbReference type="InterPro" id="IPR036640">
    <property type="entry name" value="ABC1_TM_sf"/>
</dbReference>
<evidence type="ECO:0000256" key="5">
    <source>
        <dbReference type="ARBA" id="ARBA00022989"/>
    </source>
</evidence>
<dbReference type="Pfam" id="PF00005">
    <property type="entry name" value="ABC_tran"/>
    <property type="match status" value="1"/>
</dbReference>
<keyword evidence="5 7" id="KW-1133">Transmembrane helix</keyword>
<evidence type="ECO:0000256" key="2">
    <source>
        <dbReference type="ARBA" id="ARBA00022692"/>
    </source>
</evidence>
<evidence type="ECO:0000256" key="3">
    <source>
        <dbReference type="ARBA" id="ARBA00022741"/>
    </source>
</evidence>